<evidence type="ECO:0000313" key="1">
    <source>
        <dbReference type="EMBL" id="KAJ9088357.1"/>
    </source>
</evidence>
<evidence type="ECO:0000313" key="2">
    <source>
        <dbReference type="Proteomes" id="UP001165960"/>
    </source>
</evidence>
<dbReference type="EMBL" id="QTSX02000127">
    <property type="protein sequence ID" value="KAJ9088357.1"/>
    <property type="molecule type" value="Genomic_DNA"/>
</dbReference>
<comment type="caution">
    <text evidence="1">The sequence shown here is derived from an EMBL/GenBank/DDBJ whole genome shotgun (WGS) entry which is preliminary data.</text>
</comment>
<accession>A0ACC2UN49</accession>
<sequence length="133" mass="15627">MKMLPDFDITELENAAQFKKYFLGFPPDHKSYLALVLTPSQWVDFGKVITERNPNHITIRGRFKEVRGLVNQKGYDRPKMPVYVVNNGENDIKRKNIIDSLSKFKLRNKYTWITGYTIEKKFNIDTFSASYNL</sequence>
<gene>
    <name evidence="1" type="ORF">DSO57_1023951</name>
</gene>
<name>A0ACC2UN49_9FUNG</name>
<dbReference type="Proteomes" id="UP001165960">
    <property type="component" value="Unassembled WGS sequence"/>
</dbReference>
<organism evidence="1 2">
    <name type="scientific">Entomophthora muscae</name>
    <dbReference type="NCBI Taxonomy" id="34485"/>
    <lineage>
        <taxon>Eukaryota</taxon>
        <taxon>Fungi</taxon>
        <taxon>Fungi incertae sedis</taxon>
        <taxon>Zoopagomycota</taxon>
        <taxon>Entomophthoromycotina</taxon>
        <taxon>Entomophthoromycetes</taxon>
        <taxon>Entomophthorales</taxon>
        <taxon>Entomophthoraceae</taxon>
        <taxon>Entomophthora</taxon>
    </lineage>
</organism>
<keyword evidence="2" id="KW-1185">Reference proteome</keyword>
<reference evidence="1" key="1">
    <citation type="submission" date="2022-04" db="EMBL/GenBank/DDBJ databases">
        <title>Genome of the entomopathogenic fungus Entomophthora muscae.</title>
        <authorList>
            <person name="Elya C."/>
            <person name="Lovett B.R."/>
            <person name="Lee E."/>
            <person name="Macias A.M."/>
            <person name="Hajek A.E."/>
            <person name="De Bivort B.L."/>
            <person name="Kasson M.T."/>
            <person name="De Fine Licht H.H."/>
            <person name="Stajich J.E."/>
        </authorList>
    </citation>
    <scope>NUCLEOTIDE SEQUENCE</scope>
    <source>
        <strain evidence="1">Berkeley</strain>
    </source>
</reference>
<protein>
    <submittedName>
        <fullName evidence="1">Uncharacterized protein</fullName>
    </submittedName>
</protein>
<proteinExistence type="predicted"/>